<dbReference type="OrthoDB" id="7563604at2"/>
<protein>
    <submittedName>
        <fullName evidence="2">Uncharacterized protein</fullName>
    </submittedName>
</protein>
<accession>W0ACL9</accession>
<gene>
    <name evidence="2" type="ORF">NX02_15780</name>
</gene>
<reference evidence="2 3" key="1">
    <citation type="submission" date="2013-07" db="EMBL/GenBank/DDBJ databases">
        <title>Completed genome of Sphingomonas sanxanigenens NX02.</title>
        <authorList>
            <person name="Ma T."/>
            <person name="Huang H."/>
            <person name="Wu M."/>
            <person name="Li X."/>
            <person name="Li G."/>
        </authorList>
    </citation>
    <scope>NUCLEOTIDE SEQUENCE [LARGE SCALE GENOMIC DNA]</scope>
    <source>
        <strain evidence="2 3">NX02</strain>
    </source>
</reference>
<evidence type="ECO:0000313" key="3">
    <source>
        <dbReference type="Proteomes" id="UP000018851"/>
    </source>
</evidence>
<evidence type="ECO:0000256" key="1">
    <source>
        <dbReference type="SAM" id="SignalP"/>
    </source>
</evidence>
<dbReference type="Proteomes" id="UP000018851">
    <property type="component" value="Chromosome"/>
</dbReference>
<dbReference type="RefSeq" id="WP_025293038.1">
    <property type="nucleotide sequence ID" value="NZ_CP006644.1"/>
</dbReference>
<proteinExistence type="predicted"/>
<dbReference type="EMBL" id="CP006644">
    <property type="protein sequence ID" value="AHE54836.1"/>
    <property type="molecule type" value="Genomic_DNA"/>
</dbReference>
<dbReference type="HOGENOM" id="CLU_2275661_0_0_5"/>
<dbReference type="STRING" id="1123269.NX02_15780"/>
<feature type="signal peptide" evidence="1">
    <location>
        <begin position="1"/>
        <end position="26"/>
    </location>
</feature>
<dbReference type="KEGG" id="ssan:NX02_15780"/>
<organism evidence="2 3">
    <name type="scientific">Sphingomonas sanxanigenens DSM 19645 = NX02</name>
    <dbReference type="NCBI Taxonomy" id="1123269"/>
    <lineage>
        <taxon>Bacteria</taxon>
        <taxon>Pseudomonadati</taxon>
        <taxon>Pseudomonadota</taxon>
        <taxon>Alphaproteobacteria</taxon>
        <taxon>Sphingomonadales</taxon>
        <taxon>Sphingomonadaceae</taxon>
        <taxon>Sphingomonas</taxon>
    </lineage>
</organism>
<feature type="chain" id="PRO_5004785287" evidence="1">
    <location>
        <begin position="27"/>
        <end position="102"/>
    </location>
</feature>
<dbReference type="PATRIC" id="fig|1123269.5.peg.3084"/>
<keyword evidence="3" id="KW-1185">Reference proteome</keyword>
<name>W0ACL9_9SPHN</name>
<keyword evidence="1" id="KW-0732">Signal</keyword>
<evidence type="ECO:0000313" key="2">
    <source>
        <dbReference type="EMBL" id="AHE54836.1"/>
    </source>
</evidence>
<sequence length="102" mass="11117">MAPVRSTCLLVATLGVGLILPMSAPAQDVGPALDPGAMVGYAGGEAVRYDNQRRAKLARRSNARPTVRRQEECSDVAALRQRVGSLSRDDYMRYRRCQGLPN</sequence>
<dbReference type="AlphaFoldDB" id="W0ACL9"/>